<dbReference type="GO" id="GO:0008902">
    <property type="term" value="F:hydroxymethylpyrimidine kinase activity"/>
    <property type="evidence" value="ECO:0007669"/>
    <property type="project" value="TreeGrafter"/>
</dbReference>
<name>A0A0F9LAP2_9ZZZZ</name>
<accession>A0A0F9LAP2</accession>
<dbReference type="InterPro" id="IPR004399">
    <property type="entry name" value="HMP/HMP-P_kinase_dom"/>
</dbReference>
<dbReference type="Pfam" id="PF08543">
    <property type="entry name" value="Phos_pyr_kin"/>
    <property type="match status" value="1"/>
</dbReference>
<dbReference type="CDD" id="cd01169">
    <property type="entry name" value="HMPP_kinase"/>
    <property type="match status" value="1"/>
</dbReference>
<proteinExistence type="predicted"/>
<dbReference type="Gene3D" id="3.40.1190.20">
    <property type="match status" value="1"/>
</dbReference>
<feature type="domain" description="Pyridoxamine kinase/Phosphomethylpyrimidine kinase" evidence="1">
    <location>
        <begin position="14"/>
        <end position="253"/>
    </location>
</feature>
<organism evidence="2">
    <name type="scientific">marine sediment metagenome</name>
    <dbReference type="NCBI Taxonomy" id="412755"/>
    <lineage>
        <taxon>unclassified sequences</taxon>
        <taxon>metagenomes</taxon>
        <taxon>ecological metagenomes</taxon>
    </lineage>
</organism>
<sequence>MTPKKILLSVAGHDPTSGAGVSLDLKVFQLLGFQGMAALTSITSQNTKGVRKVHCLPPHLLWDQYQALCEDVSFSGIKFGMVGCGKNIEIIKRILTDNPNIKKVVDPVFKSSSGAWLLEKDSIPGYISEIKGKASLLTPNLEEANMISGIKIKNTEDMKKAAKSIFNLSSIPCFIKGGHFPEQIVNLLYDGNEFHFFKKEKIKKKVHGTGCFLSSSLLGYMAKGNSLEKACLLATELTHKAIKNAVKIGQGQNIISF</sequence>
<evidence type="ECO:0000313" key="2">
    <source>
        <dbReference type="EMBL" id="KKM91939.1"/>
    </source>
</evidence>
<evidence type="ECO:0000259" key="1">
    <source>
        <dbReference type="Pfam" id="PF08543"/>
    </source>
</evidence>
<protein>
    <recommendedName>
        <fullName evidence="1">Pyridoxamine kinase/Phosphomethylpyrimidine kinase domain-containing protein</fullName>
    </recommendedName>
</protein>
<comment type="caution">
    <text evidence="2">The sequence shown here is derived from an EMBL/GenBank/DDBJ whole genome shotgun (WGS) entry which is preliminary data.</text>
</comment>
<dbReference type="InterPro" id="IPR029056">
    <property type="entry name" value="Ribokinase-like"/>
</dbReference>
<dbReference type="AlphaFoldDB" id="A0A0F9LAP2"/>
<dbReference type="GO" id="GO:0008972">
    <property type="term" value="F:phosphomethylpyrimidine kinase activity"/>
    <property type="evidence" value="ECO:0007669"/>
    <property type="project" value="InterPro"/>
</dbReference>
<dbReference type="InterPro" id="IPR013749">
    <property type="entry name" value="PM/HMP-P_kinase-1"/>
</dbReference>
<dbReference type="PANTHER" id="PTHR20858:SF17">
    <property type="entry name" value="HYDROXYMETHYLPYRIMIDINE_PHOSPHOMETHYLPYRIMIDINE KINASE THI20-RELATED"/>
    <property type="match status" value="1"/>
</dbReference>
<gene>
    <name evidence="2" type="ORF">LCGC14_1223490</name>
</gene>
<dbReference type="SUPFAM" id="SSF53613">
    <property type="entry name" value="Ribokinase-like"/>
    <property type="match status" value="1"/>
</dbReference>
<reference evidence="2" key="1">
    <citation type="journal article" date="2015" name="Nature">
        <title>Complex archaea that bridge the gap between prokaryotes and eukaryotes.</title>
        <authorList>
            <person name="Spang A."/>
            <person name="Saw J.H."/>
            <person name="Jorgensen S.L."/>
            <person name="Zaremba-Niedzwiedzka K."/>
            <person name="Martijn J."/>
            <person name="Lind A.E."/>
            <person name="van Eijk R."/>
            <person name="Schleper C."/>
            <person name="Guy L."/>
            <person name="Ettema T.J."/>
        </authorList>
    </citation>
    <scope>NUCLEOTIDE SEQUENCE</scope>
</reference>
<dbReference type="PANTHER" id="PTHR20858">
    <property type="entry name" value="PHOSPHOMETHYLPYRIMIDINE KINASE"/>
    <property type="match status" value="1"/>
</dbReference>
<dbReference type="GO" id="GO:0009228">
    <property type="term" value="P:thiamine biosynthetic process"/>
    <property type="evidence" value="ECO:0007669"/>
    <property type="project" value="InterPro"/>
</dbReference>
<dbReference type="EMBL" id="LAZR01006464">
    <property type="protein sequence ID" value="KKM91939.1"/>
    <property type="molecule type" value="Genomic_DNA"/>
</dbReference>
<dbReference type="GO" id="GO:0005829">
    <property type="term" value="C:cytosol"/>
    <property type="evidence" value="ECO:0007669"/>
    <property type="project" value="TreeGrafter"/>
</dbReference>
<dbReference type="NCBIfam" id="TIGR00097">
    <property type="entry name" value="HMP-P_kinase"/>
    <property type="match status" value="1"/>
</dbReference>